<dbReference type="PANTHER" id="PTHR35841">
    <property type="entry name" value="PHOSPHONATES-BINDING PERIPLASMIC PROTEIN"/>
    <property type="match status" value="1"/>
</dbReference>
<dbReference type="Gene3D" id="3.40.190.10">
    <property type="entry name" value="Periplasmic binding protein-like II"/>
    <property type="match status" value="2"/>
</dbReference>
<proteinExistence type="predicted"/>
<accession>A0A131Z0H3</accession>
<organism evidence="1">
    <name type="scientific">Rhipicephalus appendiculatus</name>
    <name type="common">Brown ear tick</name>
    <dbReference type="NCBI Taxonomy" id="34631"/>
    <lineage>
        <taxon>Eukaryota</taxon>
        <taxon>Metazoa</taxon>
        <taxon>Ecdysozoa</taxon>
        <taxon>Arthropoda</taxon>
        <taxon>Chelicerata</taxon>
        <taxon>Arachnida</taxon>
        <taxon>Acari</taxon>
        <taxon>Parasitiformes</taxon>
        <taxon>Ixodida</taxon>
        <taxon>Ixodoidea</taxon>
        <taxon>Ixodidae</taxon>
        <taxon>Rhipicephalinae</taxon>
        <taxon>Rhipicephalus</taxon>
        <taxon>Rhipicephalus</taxon>
    </lineage>
</organism>
<dbReference type="AlphaFoldDB" id="A0A131Z0H3"/>
<dbReference type="EMBL" id="GEDV01003624">
    <property type="protein sequence ID" value="JAP84933.1"/>
    <property type="molecule type" value="Transcribed_RNA"/>
</dbReference>
<dbReference type="PANTHER" id="PTHR35841:SF1">
    <property type="entry name" value="PHOSPHONATES-BINDING PERIPLASMIC PROTEIN"/>
    <property type="match status" value="1"/>
</dbReference>
<sequence>MAPQVIRAATYLSPGIPVEFFEAVLDYLEQRLDVHTTLIYESRWFGPPADRRDPFAHGDVDIAFMSPLAFVRMHDAGNEHIELLPVSSVHEHRKGGDDTGHFADVIINADLKEASVDSFEKLRGCRWAYTGPESFSGNQITLQVLKRRGETATFFGNKLRSKSHLDSIYMVLNKQVDAAAVDANCLALFFARNPSYKDKVFVIESWGSLPPYPIVVRKALPQETKLALKDALLEMSQFSEGAKQLAQYKVKRFAPVSMDQFLAFKEDVRETSKLTFDSVYY</sequence>
<name>A0A131Z0H3_RHIAP</name>
<dbReference type="SUPFAM" id="SSF53850">
    <property type="entry name" value="Periplasmic binding protein-like II"/>
    <property type="match status" value="1"/>
</dbReference>
<evidence type="ECO:0000313" key="1">
    <source>
        <dbReference type="EMBL" id="JAP84933.1"/>
    </source>
</evidence>
<reference evidence="1" key="1">
    <citation type="journal article" date="2016" name="Ticks Tick Borne Dis.">
        <title>De novo assembly and annotation of the salivary gland transcriptome of Rhipicephalus appendiculatus male and female ticks during blood feeding.</title>
        <authorList>
            <person name="de Castro M.H."/>
            <person name="de Klerk D."/>
            <person name="Pienaar R."/>
            <person name="Latif A.A."/>
            <person name="Rees D.J."/>
            <person name="Mans B.J."/>
        </authorList>
    </citation>
    <scope>NUCLEOTIDE SEQUENCE</scope>
    <source>
        <tissue evidence="1">Salivary glands</tissue>
    </source>
</reference>
<dbReference type="Pfam" id="PF12974">
    <property type="entry name" value="Phosphonate-bd"/>
    <property type="match status" value="1"/>
</dbReference>
<protein>
    <submittedName>
        <fullName evidence="1">Abc transporter</fullName>
    </submittedName>
</protein>